<evidence type="ECO:0000256" key="1">
    <source>
        <dbReference type="SAM" id="MobiDB-lite"/>
    </source>
</evidence>
<organism evidence="3 4">
    <name type="scientific">Hymenobacter humi</name>
    <dbReference type="NCBI Taxonomy" id="1411620"/>
    <lineage>
        <taxon>Bacteria</taxon>
        <taxon>Pseudomonadati</taxon>
        <taxon>Bacteroidota</taxon>
        <taxon>Cytophagia</taxon>
        <taxon>Cytophagales</taxon>
        <taxon>Hymenobacteraceae</taxon>
        <taxon>Hymenobacter</taxon>
    </lineage>
</organism>
<reference evidence="4" key="1">
    <citation type="journal article" date="2019" name="Int. J. Syst. Evol. Microbiol.">
        <title>The Global Catalogue of Microorganisms (GCM) 10K type strain sequencing project: providing services to taxonomists for standard genome sequencing and annotation.</title>
        <authorList>
            <consortium name="The Broad Institute Genomics Platform"/>
            <consortium name="The Broad Institute Genome Sequencing Center for Infectious Disease"/>
            <person name="Wu L."/>
            <person name="Ma J."/>
        </authorList>
    </citation>
    <scope>NUCLEOTIDE SEQUENCE [LARGE SCALE GENOMIC DNA]</scope>
    <source>
        <strain evidence="4">JCM 19635</strain>
    </source>
</reference>
<evidence type="ECO:0000313" key="4">
    <source>
        <dbReference type="Proteomes" id="UP001596513"/>
    </source>
</evidence>
<dbReference type="RefSeq" id="WP_380206225.1">
    <property type="nucleotide sequence ID" value="NZ_JBHTEK010000002.1"/>
</dbReference>
<proteinExistence type="predicted"/>
<protein>
    <submittedName>
        <fullName evidence="3">DUF6443 domain-containing protein</fullName>
    </submittedName>
</protein>
<comment type="caution">
    <text evidence="3">The sequence shown here is derived from an EMBL/GenBank/DDBJ whole genome shotgun (WGS) entry which is preliminary data.</text>
</comment>
<feature type="region of interest" description="Disordered" evidence="1">
    <location>
        <begin position="1"/>
        <end position="30"/>
    </location>
</feature>
<sequence>MAGQRRRPHHAVPRRAGPAGADRAARGLPELRDLVQPQAYDALGREPRQYLPYAADVTATPANAVGPAGFRYRALTEQAAFYRSTGVPGGGQGPPDPDFAGRGVARTGRAYAETQFEASP</sequence>
<dbReference type="InterPro" id="IPR045619">
    <property type="entry name" value="DUF6443"/>
</dbReference>
<evidence type="ECO:0000313" key="3">
    <source>
        <dbReference type="EMBL" id="MFC7670496.1"/>
    </source>
</evidence>
<dbReference type="Proteomes" id="UP001596513">
    <property type="component" value="Unassembled WGS sequence"/>
</dbReference>
<evidence type="ECO:0000259" key="2">
    <source>
        <dbReference type="Pfam" id="PF20041"/>
    </source>
</evidence>
<gene>
    <name evidence="3" type="ORF">ACFQT0_26305</name>
</gene>
<dbReference type="EMBL" id="JBHTEK010000002">
    <property type="protein sequence ID" value="MFC7670496.1"/>
    <property type="molecule type" value="Genomic_DNA"/>
</dbReference>
<feature type="compositionally biased region" description="Basic residues" evidence="1">
    <location>
        <begin position="1"/>
        <end position="13"/>
    </location>
</feature>
<dbReference type="Pfam" id="PF20041">
    <property type="entry name" value="DUF6443"/>
    <property type="match status" value="1"/>
</dbReference>
<name>A0ABW2UEI5_9BACT</name>
<keyword evidence="4" id="KW-1185">Reference proteome</keyword>
<accession>A0ABW2UEI5</accession>
<feature type="domain" description="DUF6443" evidence="2">
    <location>
        <begin position="26"/>
        <end position="120"/>
    </location>
</feature>